<dbReference type="SUPFAM" id="SSF53850">
    <property type="entry name" value="Periplasmic binding protein-like II"/>
    <property type="match status" value="1"/>
</dbReference>
<dbReference type="GO" id="GO:0003700">
    <property type="term" value="F:DNA-binding transcription factor activity"/>
    <property type="evidence" value="ECO:0007669"/>
    <property type="project" value="InterPro"/>
</dbReference>
<dbReference type="InterPro" id="IPR000847">
    <property type="entry name" value="LysR_HTH_N"/>
</dbReference>
<name>A0A4Y3HWE8_9VIBR</name>
<evidence type="ECO:0000256" key="3">
    <source>
        <dbReference type="ARBA" id="ARBA00023125"/>
    </source>
</evidence>
<gene>
    <name evidence="6" type="ORF">VIN01S_13980</name>
</gene>
<evidence type="ECO:0000313" key="6">
    <source>
        <dbReference type="EMBL" id="GEA50594.1"/>
    </source>
</evidence>
<comment type="caution">
    <text evidence="6">The sequence shown here is derived from an EMBL/GenBank/DDBJ whole genome shotgun (WGS) entry which is preliminary data.</text>
</comment>
<dbReference type="Pfam" id="PF03466">
    <property type="entry name" value="LysR_substrate"/>
    <property type="match status" value="1"/>
</dbReference>
<sequence>MLLEGIETLLVLNKEKTMSRTGSQLYISQSAVSKRIANLEKKLDKKLVEPDGRLIRLTPAAEALIRNVGPTFIELQGLISDEQSLSSEAIIKMDCSETLLSGYLSKKVECFRAVDRALSITTNHTPRIVENVQSGRATLGLCAGYLPKRHGLKTFHLFDESFFVVNGSNLTKLPSGLICNDLTNPANTYQLEFLSTLGVSPLMEMDSYTAAARLALGGFAPALIPLSIIKTLNIAPQHIFEFKELRPLVRPVHLCVRAKSLKNERVKILIETIADVVPKAALEPSSLT</sequence>
<dbReference type="PROSITE" id="PS50931">
    <property type="entry name" value="HTH_LYSR"/>
    <property type="match status" value="1"/>
</dbReference>
<keyword evidence="3" id="KW-0238">DNA-binding</keyword>
<dbReference type="Pfam" id="PF00126">
    <property type="entry name" value="HTH_1"/>
    <property type="match status" value="1"/>
</dbReference>
<dbReference type="PANTHER" id="PTHR30126">
    <property type="entry name" value="HTH-TYPE TRANSCRIPTIONAL REGULATOR"/>
    <property type="match status" value="1"/>
</dbReference>
<dbReference type="InterPro" id="IPR036390">
    <property type="entry name" value="WH_DNA-bd_sf"/>
</dbReference>
<evidence type="ECO:0000259" key="5">
    <source>
        <dbReference type="PROSITE" id="PS50931"/>
    </source>
</evidence>
<dbReference type="AlphaFoldDB" id="A0A4Y3HWE8"/>
<proteinExistence type="inferred from homology"/>
<keyword evidence="2" id="KW-0805">Transcription regulation</keyword>
<organism evidence="6 7">
    <name type="scientific">Vibrio inusitatus NBRC 102082</name>
    <dbReference type="NCBI Taxonomy" id="1219070"/>
    <lineage>
        <taxon>Bacteria</taxon>
        <taxon>Pseudomonadati</taxon>
        <taxon>Pseudomonadota</taxon>
        <taxon>Gammaproteobacteria</taxon>
        <taxon>Vibrionales</taxon>
        <taxon>Vibrionaceae</taxon>
        <taxon>Vibrio</taxon>
    </lineage>
</organism>
<comment type="similarity">
    <text evidence="1">Belongs to the LysR transcriptional regulatory family.</text>
</comment>
<keyword evidence="4" id="KW-0804">Transcription</keyword>
<accession>A0A4Y3HWE8</accession>
<evidence type="ECO:0000313" key="7">
    <source>
        <dbReference type="Proteomes" id="UP000318717"/>
    </source>
</evidence>
<evidence type="ECO:0000256" key="4">
    <source>
        <dbReference type="ARBA" id="ARBA00023163"/>
    </source>
</evidence>
<protein>
    <submittedName>
        <fullName evidence="6">LysR family transcriptional regulator</fullName>
    </submittedName>
</protein>
<keyword evidence="7" id="KW-1185">Reference proteome</keyword>
<dbReference type="InterPro" id="IPR036388">
    <property type="entry name" value="WH-like_DNA-bd_sf"/>
</dbReference>
<dbReference type="InterPro" id="IPR005119">
    <property type="entry name" value="LysR_subst-bd"/>
</dbReference>
<evidence type="ECO:0000256" key="2">
    <source>
        <dbReference type="ARBA" id="ARBA00023015"/>
    </source>
</evidence>
<dbReference type="Proteomes" id="UP000318717">
    <property type="component" value="Unassembled WGS sequence"/>
</dbReference>
<dbReference type="PANTHER" id="PTHR30126:SF94">
    <property type="entry name" value="LYSR FAMILY TRANSCRIPTIONAL REGULATOR"/>
    <property type="match status" value="1"/>
</dbReference>
<dbReference type="OrthoDB" id="5297558at2"/>
<reference evidence="6 7" key="1">
    <citation type="submission" date="2019-06" db="EMBL/GenBank/DDBJ databases">
        <title>Whole genome shotgun sequence of Vibrio inusitatus NBRC 102082.</title>
        <authorList>
            <person name="Hosoyama A."/>
            <person name="Uohara A."/>
            <person name="Ohji S."/>
            <person name="Ichikawa N."/>
        </authorList>
    </citation>
    <scope>NUCLEOTIDE SEQUENCE [LARGE SCALE GENOMIC DNA]</scope>
    <source>
        <strain evidence="6 7">NBRC 102082</strain>
    </source>
</reference>
<dbReference type="SUPFAM" id="SSF46785">
    <property type="entry name" value="Winged helix' DNA-binding domain"/>
    <property type="match status" value="1"/>
</dbReference>
<dbReference type="GO" id="GO:0000976">
    <property type="term" value="F:transcription cis-regulatory region binding"/>
    <property type="evidence" value="ECO:0007669"/>
    <property type="project" value="TreeGrafter"/>
</dbReference>
<evidence type="ECO:0000256" key="1">
    <source>
        <dbReference type="ARBA" id="ARBA00009437"/>
    </source>
</evidence>
<dbReference type="EMBL" id="BJLF01000005">
    <property type="protein sequence ID" value="GEA50594.1"/>
    <property type="molecule type" value="Genomic_DNA"/>
</dbReference>
<dbReference type="Gene3D" id="1.10.10.10">
    <property type="entry name" value="Winged helix-like DNA-binding domain superfamily/Winged helix DNA-binding domain"/>
    <property type="match status" value="1"/>
</dbReference>
<feature type="domain" description="HTH lysR-type" evidence="5">
    <location>
        <begin position="1"/>
        <end position="58"/>
    </location>
</feature>
<dbReference type="RefSeq" id="WP_141344959.1">
    <property type="nucleotide sequence ID" value="NZ_BJLF01000005.1"/>
</dbReference>